<dbReference type="Proteomes" id="UP001229486">
    <property type="component" value="Unassembled WGS sequence"/>
</dbReference>
<dbReference type="AlphaFoldDB" id="A0AB73II55"/>
<dbReference type="RefSeq" id="WP_392394937.1">
    <property type="nucleotide sequence ID" value="NZ_JAURTK010000006.1"/>
</dbReference>
<protein>
    <submittedName>
        <fullName evidence="1">Uncharacterized protein</fullName>
    </submittedName>
</protein>
<evidence type="ECO:0000313" key="2">
    <source>
        <dbReference type="Proteomes" id="UP001229486"/>
    </source>
</evidence>
<sequence>MSEFPRDIRVTLVCKTLPPIDEPAMVGLQDKGQAVHAGTRRNDGSMEFSCVVQARENSAGNLDFAGTFVHGTPSSRFLYLSWKRSPPAAALWVQRVKIPLTFSAVDIGAATEIRADITGRRPHSTESIGWTAKRRG</sequence>
<name>A0AB73II55_9BURK</name>
<proteinExistence type="predicted"/>
<comment type="caution">
    <text evidence="1">The sequence shown here is derived from an EMBL/GenBank/DDBJ whole genome shotgun (WGS) entry which is preliminary data.</text>
</comment>
<organism evidence="1 2">
    <name type="scientific">Paraburkholderia caledonica</name>
    <dbReference type="NCBI Taxonomy" id="134536"/>
    <lineage>
        <taxon>Bacteria</taxon>
        <taxon>Pseudomonadati</taxon>
        <taxon>Pseudomonadota</taxon>
        <taxon>Betaproteobacteria</taxon>
        <taxon>Burkholderiales</taxon>
        <taxon>Burkholderiaceae</taxon>
        <taxon>Paraburkholderia</taxon>
    </lineage>
</organism>
<evidence type="ECO:0000313" key="1">
    <source>
        <dbReference type="EMBL" id="MDP9649657.1"/>
    </source>
</evidence>
<dbReference type="EMBL" id="JAURTK010000006">
    <property type="protein sequence ID" value="MDP9649657.1"/>
    <property type="molecule type" value="Genomic_DNA"/>
</dbReference>
<reference evidence="1" key="1">
    <citation type="submission" date="2023-07" db="EMBL/GenBank/DDBJ databases">
        <title>Sorghum-associated microbial communities from plants grown in Nebraska, USA.</title>
        <authorList>
            <person name="Schachtman D."/>
        </authorList>
    </citation>
    <scope>NUCLEOTIDE SEQUENCE</scope>
    <source>
        <strain evidence="1">DS1061</strain>
    </source>
</reference>
<dbReference type="InterPro" id="IPR046032">
    <property type="entry name" value="DUF5990"/>
</dbReference>
<dbReference type="Pfam" id="PF19452">
    <property type="entry name" value="DUF5990"/>
    <property type="match status" value="1"/>
</dbReference>
<accession>A0AB73II55</accession>
<gene>
    <name evidence="1" type="ORF">J2793_005124</name>
</gene>